<proteinExistence type="predicted"/>
<feature type="transmembrane region" description="Helical" evidence="1">
    <location>
        <begin position="38"/>
        <end position="58"/>
    </location>
</feature>
<dbReference type="EMBL" id="PCTA01000023">
    <property type="protein sequence ID" value="PIP61572.1"/>
    <property type="molecule type" value="Genomic_DNA"/>
</dbReference>
<keyword evidence="1" id="KW-1133">Transmembrane helix</keyword>
<accession>A0A2H0BV63</accession>
<organism evidence="2 3">
    <name type="scientific">Candidatus Roizmanbacteria bacterium CG22_combo_CG10-13_8_21_14_all_38_20</name>
    <dbReference type="NCBI Taxonomy" id="1974862"/>
    <lineage>
        <taxon>Bacteria</taxon>
        <taxon>Candidatus Roizmaniibacteriota</taxon>
    </lineage>
</organism>
<gene>
    <name evidence="2" type="ORF">COW99_03530</name>
</gene>
<feature type="transmembrane region" description="Helical" evidence="1">
    <location>
        <begin position="12"/>
        <end position="32"/>
    </location>
</feature>
<evidence type="ECO:0000313" key="2">
    <source>
        <dbReference type="EMBL" id="PIP61572.1"/>
    </source>
</evidence>
<keyword evidence="1" id="KW-0812">Transmembrane</keyword>
<dbReference type="Proteomes" id="UP000231246">
    <property type="component" value="Unassembled WGS sequence"/>
</dbReference>
<protein>
    <submittedName>
        <fullName evidence="2">Uncharacterized protein</fullName>
    </submittedName>
</protein>
<keyword evidence="1" id="KW-0472">Membrane</keyword>
<sequence>MKQLSKKDTGKLLMVFGIFLLIAGVFGMYMWLSGSDSNAWFSGIVMLFSGAFFIVVAYNNNK</sequence>
<dbReference type="AlphaFoldDB" id="A0A2H0BV63"/>
<reference evidence="2 3" key="1">
    <citation type="submission" date="2017-09" db="EMBL/GenBank/DDBJ databases">
        <title>Depth-based differentiation of microbial function through sediment-hosted aquifers and enrichment of novel symbionts in the deep terrestrial subsurface.</title>
        <authorList>
            <person name="Probst A.J."/>
            <person name="Ladd B."/>
            <person name="Jarett J.K."/>
            <person name="Geller-Mcgrath D.E."/>
            <person name="Sieber C.M."/>
            <person name="Emerson J.B."/>
            <person name="Anantharaman K."/>
            <person name="Thomas B.C."/>
            <person name="Malmstrom R."/>
            <person name="Stieglmeier M."/>
            <person name="Klingl A."/>
            <person name="Woyke T."/>
            <person name="Ryan C.M."/>
            <person name="Banfield J.F."/>
        </authorList>
    </citation>
    <scope>NUCLEOTIDE SEQUENCE [LARGE SCALE GENOMIC DNA]</scope>
    <source>
        <strain evidence="2">CG22_combo_CG10-13_8_21_14_all_38_20</strain>
    </source>
</reference>
<name>A0A2H0BV63_9BACT</name>
<comment type="caution">
    <text evidence="2">The sequence shown here is derived from an EMBL/GenBank/DDBJ whole genome shotgun (WGS) entry which is preliminary data.</text>
</comment>
<evidence type="ECO:0000256" key="1">
    <source>
        <dbReference type="SAM" id="Phobius"/>
    </source>
</evidence>
<evidence type="ECO:0000313" key="3">
    <source>
        <dbReference type="Proteomes" id="UP000231246"/>
    </source>
</evidence>